<dbReference type="RefSeq" id="WP_061924408.1">
    <property type="nucleotide sequence ID" value="NZ_JBEYBH010000050.1"/>
</dbReference>
<proteinExistence type="predicted"/>
<dbReference type="Proteomes" id="UP000053024">
    <property type="component" value="Unassembled WGS sequence"/>
</dbReference>
<protein>
    <submittedName>
        <fullName evidence="1">Uncharacterized protein</fullName>
    </submittedName>
</protein>
<gene>
    <name evidence="1" type="ORF">AQJ66_21000</name>
</gene>
<sequence>MTSTVITDGPSDVFRTPEDEVRFAELMLHAFLDPETARRYATAPSAVLGEFGLALGADGRAPQLPRAAGDRVVREDFTNLGAAGVCLLTLCIADAPEAGAEVAAAAC</sequence>
<dbReference type="OrthoDB" id="4262731at2"/>
<accession>A0A101SZM3</accession>
<evidence type="ECO:0000313" key="2">
    <source>
        <dbReference type="Proteomes" id="UP000053024"/>
    </source>
</evidence>
<reference evidence="1 2" key="1">
    <citation type="submission" date="2015-10" db="EMBL/GenBank/DDBJ databases">
        <title>Draft genome sequence of Streptomyces bungoensis DSM 41781, type strain for the species Streptomyces bungoensis.</title>
        <authorList>
            <person name="Ruckert C."/>
            <person name="Winkler A."/>
            <person name="Kalinowski J."/>
            <person name="Kampfer P."/>
            <person name="Glaeser S."/>
        </authorList>
    </citation>
    <scope>NUCLEOTIDE SEQUENCE [LARGE SCALE GENOMIC DNA]</scope>
    <source>
        <strain evidence="1 2">DSM 41781</strain>
    </source>
</reference>
<name>A0A101SZM3_9ACTN</name>
<organism evidence="1 2">
    <name type="scientific">Streptomyces bungoensis</name>
    <dbReference type="NCBI Taxonomy" id="285568"/>
    <lineage>
        <taxon>Bacteria</taxon>
        <taxon>Bacillati</taxon>
        <taxon>Actinomycetota</taxon>
        <taxon>Actinomycetes</taxon>
        <taxon>Kitasatosporales</taxon>
        <taxon>Streptomycetaceae</taxon>
        <taxon>Streptomyces</taxon>
    </lineage>
</organism>
<dbReference type="STRING" id="285568.AQJ66_21000"/>
<keyword evidence="2" id="KW-1185">Reference proteome</keyword>
<evidence type="ECO:0000313" key="1">
    <source>
        <dbReference type="EMBL" id="KUN83047.1"/>
    </source>
</evidence>
<comment type="caution">
    <text evidence="1">The sequence shown here is derived from an EMBL/GenBank/DDBJ whole genome shotgun (WGS) entry which is preliminary data.</text>
</comment>
<dbReference type="AlphaFoldDB" id="A0A101SZM3"/>
<dbReference type="EMBL" id="LMWX01000032">
    <property type="protein sequence ID" value="KUN83047.1"/>
    <property type="molecule type" value="Genomic_DNA"/>
</dbReference>